<feature type="domain" description="Reverse transcriptase" evidence="1">
    <location>
        <begin position="1"/>
        <end position="169"/>
    </location>
</feature>
<dbReference type="PANTHER" id="PTHR33116">
    <property type="entry name" value="REVERSE TRANSCRIPTASE ZINC-BINDING DOMAIN-CONTAINING PROTEIN-RELATED-RELATED"/>
    <property type="match status" value="1"/>
</dbReference>
<reference evidence="3" key="2">
    <citation type="submission" date="2025-08" db="UniProtKB">
        <authorList>
            <consortium name="RefSeq"/>
        </authorList>
    </citation>
    <scope>IDENTIFICATION</scope>
    <source>
        <tissue evidence="3">Leaf</tissue>
    </source>
</reference>
<dbReference type="Proteomes" id="UP000813463">
    <property type="component" value="Chromosome 5"/>
</dbReference>
<evidence type="ECO:0000313" key="2">
    <source>
        <dbReference type="Proteomes" id="UP000813463"/>
    </source>
</evidence>
<keyword evidence="2" id="KW-1185">Reference proteome</keyword>
<accession>A0ABM3QPQ2</accession>
<proteinExistence type="predicted"/>
<name>A0ABM3QPQ2_SPIOL</name>
<protein>
    <recommendedName>
        <fullName evidence="1">Reverse transcriptase domain-containing protein</fullName>
    </recommendedName>
</protein>
<dbReference type="PANTHER" id="PTHR33116:SF78">
    <property type="entry name" value="OS12G0587133 PROTEIN"/>
    <property type="match status" value="1"/>
</dbReference>
<dbReference type="RefSeq" id="XP_056685341.1">
    <property type="nucleotide sequence ID" value="XM_056829363.1"/>
</dbReference>
<sequence length="341" mass="38735">MEFPGLGNGANTLPNQMERMDTIMCNVSYGLDTSKRIIHTALQAPKILHQGDLLSPFLFNLVVEALNLIILKATNIGLWEGVEVCKNGPKLTHLQYAYNTIMFCPPSQTHLAIIKRALILFQLAFGLQFNFHESSIIGLDIDEPWMQTTTQTLWCKTGSLSFTYLGLPVGGNGFRLAHWEPIFDRMRNKLSTWKGSLLSIGGRLTLIKTSLSNLPLYYMSIFHVLVGVIKEITKLQCQFLERVSRQKKYMAPVSWSRVQSPHAYGGINTGNPLHKNLGLLFKWLWRYLTEPDSLWRNIIQIKYTYNSCTTARDFKIPIHGGPWKAICSTLLRHPRAQEAIS</sequence>
<reference evidence="2" key="1">
    <citation type="journal article" date="2021" name="Nat. Commun.">
        <title>Genomic analyses provide insights into spinach domestication and the genetic basis of agronomic traits.</title>
        <authorList>
            <person name="Cai X."/>
            <person name="Sun X."/>
            <person name="Xu C."/>
            <person name="Sun H."/>
            <person name="Wang X."/>
            <person name="Ge C."/>
            <person name="Zhang Z."/>
            <person name="Wang Q."/>
            <person name="Fei Z."/>
            <person name="Jiao C."/>
            <person name="Wang Q."/>
        </authorList>
    </citation>
    <scope>NUCLEOTIDE SEQUENCE [LARGE SCALE GENOMIC DNA]</scope>
    <source>
        <strain evidence="2">cv. Varoflay</strain>
    </source>
</reference>
<evidence type="ECO:0000313" key="3">
    <source>
        <dbReference type="RefSeq" id="XP_056685341.1"/>
    </source>
</evidence>
<dbReference type="InterPro" id="IPR000477">
    <property type="entry name" value="RT_dom"/>
</dbReference>
<gene>
    <name evidence="3" type="primary">LOC130461316</name>
</gene>
<dbReference type="GeneID" id="130461316"/>
<evidence type="ECO:0000259" key="1">
    <source>
        <dbReference type="PROSITE" id="PS50878"/>
    </source>
</evidence>
<dbReference type="PROSITE" id="PS50878">
    <property type="entry name" value="RT_POL"/>
    <property type="match status" value="1"/>
</dbReference>
<organism evidence="2 3">
    <name type="scientific">Spinacia oleracea</name>
    <name type="common">Spinach</name>
    <dbReference type="NCBI Taxonomy" id="3562"/>
    <lineage>
        <taxon>Eukaryota</taxon>
        <taxon>Viridiplantae</taxon>
        <taxon>Streptophyta</taxon>
        <taxon>Embryophyta</taxon>
        <taxon>Tracheophyta</taxon>
        <taxon>Spermatophyta</taxon>
        <taxon>Magnoliopsida</taxon>
        <taxon>eudicotyledons</taxon>
        <taxon>Gunneridae</taxon>
        <taxon>Pentapetalae</taxon>
        <taxon>Caryophyllales</taxon>
        <taxon>Chenopodiaceae</taxon>
        <taxon>Chenopodioideae</taxon>
        <taxon>Anserineae</taxon>
        <taxon>Spinacia</taxon>
    </lineage>
</organism>